<reference evidence="1 2" key="1">
    <citation type="submission" date="2018-06" db="EMBL/GenBank/DDBJ databases">
        <authorList>
            <consortium name="Pathogen Informatics"/>
            <person name="Doyle S."/>
        </authorList>
    </citation>
    <scope>NUCLEOTIDE SEQUENCE [LARGE SCALE GENOMIC DNA]</scope>
    <source>
        <strain evidence="1 2">NCTC12475</strain>
    </source>
</reference>
<dbReference type="EMBL" id="UFVD01000001">
    <property type="protein sequence ID" value="SUX10301.1"/>
    <property type="molecule type" value="Genomic_DNA"/>
</dbReference>
<evidence type="ECO:0000313" key="1">
    <source>
        <dbReference type="EMBL" id="SUX10301.1"/>
    </source>
</evidence>
<proteinExistence type="predicted"/>
<dbReference type="OrthoDB" id="5616367at2"/>
<dbReference type="RefSeq" id="WP_089182728.1">
    <property type="nucleotide sequence ID" value="NZ_CP043427.1"/>
</dbReference>
<dbReference type="Proteomes" id="UP000254920">
    <property type="component" value="Unassembled WGS sequence"/>
</dbReference>
<dbReference type="AlphaFoldDB" id="A0A381DIK2"/>
<dbReference type="Gene3D" id="6.10.280.50">
    <property type="match status" value="1"/>
</dbReference>
<keyword evidence="2" id="KW-1185">Reference proteome</keyword>
<accession>A0A381DIK2</accession>
<dbReference type="InterPro" id="IPR007420">
    <property type="entry name" value="DUF465"/>
</dbReference>
<evidence type="ECO:0000313" key="2">
    <source>
        <dbReference type="Proteomes" id="UP000254920"/>
    </source>
</evidence>
<gene>
    <name evidence="1" type="ORF">NCTC12475_00488</name>
</gene>
<sequence length="74" mass="8991">MFHEYRELITELKNKDAHFAKIFDRHNDLDQKIKDVTEGREHMDNLELDKLKKEKLLLKDEAYAILSNYEKENK</sequence>
<organism evidence="1 2">
    <name type="scientific">Campylobacter sputorum subsp. sputorum</name>
    <dbReference type="NCBI Taxonomy" id="32024"/>
    <lineage>
        <taxon>Bacteria</taxon>
        <taxon>Pseudomonadati</taxon>
        <taxon>Campylobacterota</taxon>
        <taxon>Epsilonproteobacteria</taxon>
        <taxon>Campylobacterales</taxon>
        <taxon>Campylobacteraceae</taxon>
        <taxon>Campylobacter</taxon>
    </lineage>
</organism>
<protein>
    <submittedName>
        <fullName evidence="1">FlhB domain-containing protein</fullName>
    </submittedName>
</protein>
<dbReference type="GeneID" id="93090928"/>
<name>A0A381DIK2_9BACT</name>
<dbReference type="Pfam" id="PF04325">
    <property type="entry name" value="DUF465"/>
    <property type="match status" value="1"/>
</dbReference>
<dbReference type="STRING" id="32024.GCA_000788295_00613"/>
<dbReference type="InterPro" id="IPR038444">
    <property type="entry name" value="DUF465_sf"/>
</dbReference>